<keyword evidence="3" id="KW-0238">DNA-binding</keyword>
<dbReference type="OrthoDB" id="9816225at2"/>
<feature type="domain" description="Type I restriction modification DNA specificity" evidence="4">
    <location>
        <begin position="9"/>
        <end position="170"/>
    </location>
</feature>
<dbReference type="AlphaFoldDB" id="A0A3E1NP20"/>
<dbReference type="InterPro" id="IPR052021">
    <property type="entry name" value="Type-I_RS_S_subunit"/>
</dbReference>
<dbReference type="GO" id="GO:0003677">
    <property type="term" value="F:DNA binding"/>
    <property type="evidence" value="ECO:0007669"/>
    <property type="project" value="UniProtKB-KW"/>
</dbReference>
<gene>
    <name evidence="5" type="ORF">DXN05_01485</name>
</gene>
<evidence type="ECO:0000313" key="6">
    <source>
        <dbReference type="Proteomes" id="UP000261284"/>
    </source>
</evidence>
<dbReference type="GO" id="GO:0004519">
    <property type="term" value="F:endonuclease activity"/>
    <property type="evidence" value="ECO:0007669"/>
    <property type="project" value="UniProtKB-KW"/>
</dbReference>
<evidence type="ECO:0000256" key="2">
    <source>
        <dbReference type="ARBA" id="ARBA00022747"/>
    </source>
</evidence>
<dbReference type="CDD" id="cd17515">
    <property type="entry name" value="RMtype1_S_MjaORF132P_Sau1132ORF3780P-TRD1-CR1_like"/>
    <property type="match status" value="1"/>
</dbReference>
<dbReference type="Pfam" id="PF01420">
    <property type="entry name" value="Methylase_S"/>
    <property type="match status" value="2"/>
</dbReference>
<sequence length="422" mass="45808">MHKQTKTTFGDFLNISMGQSPEAVFVNQEGAGVPLLNGPAEFTGRHPEPVQFTTNGKRFAMQGDILFCVRGSTAGRINIADTHYAIGRGLAAISHKNGRALAPFVKALLEYHLKDLLRGTLGSVFPGITRDQLMDFECVVPDLPAAKAIAHLLSSLETKIALNHDINARLDALVKTIYNYWFVQFDFPGKAGEPYAASGGKMVYNAALKKMIPEGWEVKTIADVAATGSGGTPASTNAAYYAQGDIPWINSGELNKPVIIAAENYITALGMKNSNAKLFPAESVLVAMYGATAGKVSYLKIAATTNQAVCAIMPYEKEWRHYIRYMLDGMYQHLVYLSSGSARDNLSQDKIRQLLIVAPPKQLLQQFDATVNAMCEKYFLNLKQNQSLAGLRAWLIPGLLNGAVSIDEDVLQTTGVSCSPPA</sequence>
<comment type="caution">
    <text evidence="5">The sequence shown here is derived from an EMBL/GenBank/DDBJ whole genome shotgun (WGS) entry which is preliminary data.</text>
</comment>
<feature type="domain" description="Type I restriction modification DNA specificity" evidence="4">
    <location>
        <begin position="213"/>
        <end position="366"/>
    </location>
</feature>
<name>A0A3E1NP20_9BACT</name>
<keyword evidence="5" id="KW-0378">Hydrolase</keyword>
<evidence type="ECO:0000256" key="1">
    <source>
        <dbReference type="ARBA" id="ARBA00010923"/>
    </source>
</evidence>
<dbReference type="RefSeq" id="WP_116845436.1">
    <property type="nucleotide sequence ID" value="NZ_QTJU01000001.1"/>
</dbReference>
<organism evidence="5 6">
    <name type="scientific">Deminuibacter soli</name>
    <dbReference type="NCBI Taxonomy" id="2291815"/>
    <lineage>
        <taxon>Bacteria</taxon>
        <taxon>Pseudomonadati</taxon>
        <taxon>Bacteroidota</taxon>
        <taxon>Chitinophagia</taxon>
        <taxon>Chitinophagales</taxon>
        <taxon>Chitinophagaceae</taxon>
        <taxon>Deminuibacter</taxon>
    </lineage>
</organism>
<dbReference type="InterPro" id="IPR044946">
    <property type="entry name" value="Restrct_endonuc_typeI_TRD_sf"/>
</dbReference>
<comment type="similarity">
    <text evidence="1">Belongs to the type-I restriction system S methylase family.</text>
</comment>
<reference evidence="5 6" key="1">
    <citation type="submission" date="2018-08" db="EMBL/GenBank/DDBJ databases">
        <title>Chitinophagaceae sp. K23C18032701, a novel bacterium isolated from forest soil.</title>
        <authorList>
            <person name="Wang C."/>
        </authorList>
    </citation>
    <scope>NUCLEOTIDE SEQUENCE [LARGE SCALE GENOMIC DNA]</scope>
    <source>
        <strain evidence="5 6">K23C18032701</strain>
    </source>
</reference>
<protein>
    <submittedName>
        <fullName evidence="5">Restriction endonuclease subunit S</fullName>
    </submittedName>
</protein>
<evidence type="ECO:0000256" key="3">
    <source>
        <dbReference type="ARBA" id="ARBA00023125"/>
    </source>
</evidence>
<dbReference type="SUPFAM" id="SSF116734">
    <property type="entry name" value="DNA methylase specificity domain"/>
    <property type="match status" value="2"/>
</dbReference>
<keyword evidence="5" id="KW-0540">Nuclease</keyword>
<dbReference type="Gene3D" id="3.90.220.20">
    <property type="entry name" value="DNA methylase specificity domains"/>
    <property type="match status" value="2"/>
</dbReference>
<keyword evidence="6" id="KW-1185">Reference proteome</keyword>
<evidence type="ECO:0000313" key="5">
    <source>
        <dbReference type="EMBL" id="RFM29681.1"/>
    </source>
</evidence>
<accession>A0A3E1NP20</accession>
<dbReference type="Proteomes" id="UP000261284">
    <property type="component" value="Unassembled WGS sequence"/>
</dbReference>
<evidence type="ECO:0000259" key="4">
    <source>
        <dbReference type="Pfam" id="PF01420"/>
    </source>
</evidence>
<proteinExistence type="inferred from homology"/>
<keyword evidence="2" id="KW-0680">Restriction system</keyword>
<dbReference type="CDD" id="cd17496">
    <property type="entry name" value="RMtype1_S_BliBORF2384P-TRD1-CR1_like"/>
    <property type="match status" value="1"/>
</dbReference>
<keyword evidence="5" id="KW-0255">Endonuclease</keyword>
<dbReference type="PANTHER" id="PTHR30408">
    <property type="entry name" value="TYPE-1 RESTRICTION ENZYME ECOKI SPECIFICITY PROTEIN"/>
    <property type="match status" value="1"/>
</dbReference>
<dbReference type="PANTHER" id="PTHR30408:SF13">
    <property type="entry name" value="TYPE I RESTRICTION ENZYME HINDI SPECIFICITY SUBUNIT"/>
    <property type="match status" value="1"/>
</dbReference>
<dbReference type="EMBL" id="QTJU01000001">
    <property type="protein sequence ID" value="RFM29681.1"/>
    <property type="molecule type" value="Genomic_DNA"/>
</dbReference>
<dbReference type="GO" id="GO:0009307">
    <property type="term" value="P:DNA restriction-modification system"/>
    <property type="evidence" value="ECO:0007669"/>
    <property type="project" value="UniProtKB-KW"/>
</dbReference>
<dbReference type="InterPro" id="IPR000055">
    <property type="entry name" value="Restrct_endonuc_typeI_TRD"/>
</dbReference>